<evidence type="ECO:0000313" key="3">
    <source>
        <dbReference type="Proteomes" id="UP000526302"/>
    </source>
</evidence>
<feature type="transmembrane region" description="Helical" evidence="1">
    <location>
        <begin position="7"/>
        <end position="32"/>
    </location>
</feature>
<keyword evidence="1" id="KW-1133">Transmembrane helix</keyword>
<evidence type="ECO:0000313" key="2">
    <source>
        <dbReference type="EMBL" id="NMA44452.1"/>
    </source>
</evidence>
<sequence>MRINKKGLFISTDSFVASVLVFILVLTSMVFLSQVSFNSWNSIDLINASRDVASVLEKSNILKNAINQNSAELISSSLINTPQSFCFEVTIFENTNLSLPIISTIKPGCVKYSKEISSVERTIVVNQNNSNKYYIARVSGWNQ</sequence>
<reference evidence="2 3" key="1">
    <citation type="journal article" date="2020" name="Biotechnol. Biofuels">
        <title>New insights from the biogas microbiome by comprehensive genome-resolved metagenomics of nearly 1600 species originating from multiple anaerobic digesters.</title>
        <authorList>
            <person name="Campanaro S."/>
            <person name="Treu L."/>
            <person name="Rodriguez-R L.M."/>
            <person name="Kovalovszki A."/>
            <person name="Ziels R.M."/>
            <person name="Maus I."/>
            <person name="Zhu X."/>
            <person name="Kougias P.G."/>
            <person name="Basile A."/>
            <person name="Luo G."/>
            <person name="Schluter A."/>
            <person name="Konstantinidis K.T."/>
            <person name="Angelidaki I."/>
        </authorList>
    </citation>
    <scope>NUCLEOTIDE SEQUENCE [LARGE SCALE GENOMIC DNA]</scope>
    <source>
        <strain evidence="2">AS22ysBPME_79</strain>
    </source>
</reference>
<keyword evidence="1" id="KW-0472">Membrane</keyword>
<name>A0A7K4BZ31_9ARCH</name>
<dbReference type="Proteomes" id="UP000526302">
    <property type="component" value="Unassembled WGS sequence"/>
</dbReference>
<gene>
    <name evidence="2" type="ORF">GX950_01405</name>
</gene>
<organism evidence="2 3">
    <name type="scientific">Candidatus Iainarchaeum sp</name>
    <dbReference type="NCBI Taxonomy" id="3101447"/>
    <lineage>
        <taxon>Archaea</taxon>
        <taxon>Candidatus Iainarchaeota</taxon>
        <taxon>Candidatus Iainarchaeia</taxon>
        <taxon>Candidatus Iainarchaeales</taxon>
        <taxon>Candidatus Iainarchaeaceae</taxon>
        <taxon>Candidatus Iainarchaeum</taxon>
    </lineage>
</organism>
<accession>A0A7K4BZ31</accession>
<proteinExistence type="predicted"/>
<dbReference type="EMBL" id="JAAZKV010000011">
    <property type="protein sequence ID" value="NMA44452.1"/>
    <property type="molecule type" value="Genomic_DNA"/>
</dbReference>
<keyword evidence="1" id="KW-0812">Transmembrane</keyword>
<dbReference type="AlphaFoldDB" id="A0A7K4BZ31"/>
<protein>
    <submittedName>
        <fullName evidence="2">Uncharacterized protein</fullName>
    </submittedName>
</protein>
<evidence type="ECO:0000256" key="1">
    <source>
        <dbReference type="SAM" id="Phobius"/>
    </source>
</evidence>
<comment type="caution">
    <text evidence="2">The sequence shown here is derived from an EMBL/GenBank/DDBJ whole genome shotgun (WGS) entry which is preliminary data.</text>
</comment>